<dbReference type="STRING" id="1121416.SAMN02745220_00666"/>
<name>A0A1M7XYV2_9BACT</name>
<dbReference type="EMBL" id="FRFE01000002">
    <property type="protein sequence ID" value="SHO44143.1"/>
    <property type="molecule type" value="Genomic_DNA"/>
</dbReference>
<reference evidence="1 2" key="1">
    <citation type="submission" date="2016-12" db="EMBL/GenBank/DDBJ databases">
        <authorList>
            <person name="Song W.-J."/>
            <person name="Kurnit D.M."/>
        </authorList>
    </citation>
    <scope>NUCLEOTIDE SEQUENCE [LARGE SCALE GENOMIC DNA]</scope>
    <source>
        <strain evidence="1 2">DSM 18488</strain>
    </source>
</reference>
<accession>A0A1M7XYV2</accession>
<keyword evidence="2" id="KW-1185">Reference proteome</keyword>
<protein>
    <submittedName>
        <fullName evidence="1">Uncharacterized protein</fullName>
    </submittedName>
</protein>
<proteinExistence type="predicted"/>
<dbReference type="AlphaFoldDB" id="A0A1M7XYV2"/>
<organism evidence="1 2">
    <name type="scientific">Desulfopila aestuarii DSM 18488</name>
    <dbReference type="NCBI Taxonomy" id="1121416"/>
    <lineage>
        <taxon>Bacteria</taxon>
        <taxon>Pseudomonadati</taxon>
        <taxon>Thermodesulfobacteriota</taxon>
        <taxon>Desulfobulbia</taxon>
        <taxon>Desulfobulbales</taxon>
        <taxon>Desulfocapsaceae</taxon>
        <taxon>Desulfopila</taxon>
    </lineage>
</organism>
<evidence type="ECO:0000313" key="1">
    <source>
        <dbReference type="EMBL" id="SHO44143.1"/>
    </source>
</evidence>
<gene>
    <name evidence="1" type="ORF">SAMN02745220_00666</name>
</gene>
<dbReference type="Proteomes" id="UP000184603">
    <property type="component" value="Unassembled WGS sequence"/>
</dbReference>
<sequence length="137" mass="15726">MNPKGYRMTVTAWSNFLRLLWGSIFPQVILVRISQLTTDHPSSRRRTDHFLKESPHFLSDPFPANPGKLTQPITCFLPLYLTLTITKAHMNVPTPKTEAMLLPLIRARCLNIMPDIFWGKTPMTSLFQALRLQHLLG</sequence>
<evidence type="ECO:0000313" key="2">
    <source>
        <dbReference type="Proteomes" id="UP000184603"/>
    </source>
</evidence>